<proteinExistence type="inferred from homology"/>
<dbReference type="InterPro" id="IPR003593">
    <property type="entry name" value="AAA+_ATPase"/>
</dbReference>
<dbReference type="GO" id="GO:0016887">
    <property type="term" value="F:ATP hydrolysis activity"/>
    <property type="evidence" value="ECO:0007669"/>
    <property type="project" value="InterPro"/>
</dbReference>
<sequence length="337" mass="38140">MLEVLEVTKQYGRKVAVDHISFTVNQGEVVGFLGTNGAGKSTTMNMITGYLSCTEGKITVNGHDILHEPEKVKKQIGYLPEIPPLYQDLTVWESLNFTYDLKKVKVNKKAHLEEICELVQIKEVKNKLIQNLSKGYKQRVGLANALIGNPPILILDEPTVGLDPKQIIEIRKLISDLAKTRTVILSSHILQEIEAVCDRIIIINQGKIVADDTPGHLVQMRQNERRLTLQALGEAEKIKDVLASMEGVDHVSYAKTEDEDIYEYYIQTEEDAVRRKVSGILAEAHIPLLELHHNKPTLEDVFMYYTTPTYEKLEEIDFEIIEDDEEYVGGREDASNL</sequence>
<comment type="similarity">
    <text evidence="1">Belongs to the ABC transporter superfamily.</text>
</comment>
<feature type="domain" description="ABC transporter" evidence="5">
    <location>
        <begin position="2"/>
        <end position="230"/>
    </location>
</feature>
<comment type="caution">
    <text evidence="6">The sequence shown here is derived from an EMBL/GenBank/DDBJ whole genome shotgun (WGS) entry which is preliminary data.</text>
</comment>
<dbReference type="PROSITE" id="PS50893">
    <property type="entry name" value="ABC_TRANSPORTER_2"/>
    <property type="match status" value="1"/>
</dbReference>
<name>A0AA42J2V6_9FIRM</name>
<dbReference type="EMBL" id="JAQIFT010000068">
    <property type="protein sequence ID" value="MDA3733745.1"/>
    <property type="molecule type" value="Genomic_DNA"/>
</dbReference>
<dbReference type="Gene3D" id="3.40.50.300">
    <property type="entry name" value="P-loop containing nucleotide triphosphate hydrolases"/>
    <property type="match status" value="1"/>
</dbReference>
<keyword evidence="7" id="KW-1185">Reference proteome</keyword>
<dbReference type="CDD" id="cd03230">
    <property type="entry name" value="ABC_DR_subfamily_A"/>
    <property type="match status" value="1"/>
</dbReference>
<dbReference type="PANTHER" id="PTHR43335">
    <property type="entry name" value="ABC TRANSPORTER, ATP-BINDING PROTEIN"/>
    <property type="match status" value="1"/>
</dbReference>
<evidence type="ECO:0000256" key="4">
    <source>
        <dbReference type="ARBA" id="ARBA00022840"/>
    </source>
</evidence>
<keyword evidence="4 6" id="KW-0067">ATP-binding</keyword>
<organism evidence="6 7">
    <name type="scientific">Holtiella tumoricola</name>
    <dbReference type="NCBI Taxonomy" id="3018743"/>
    <lineage>
        <taxon>Bacteria</taxon>
        <taxon>Bacillati</taxon>
        <taxon>Bacillota</taxon>
        <taxon>Clostridia</taxon>
        <taxon>Lachnospirales</taxon>
        <taxon>Cellulosilyticaceae</taxon>
        <taxon>Holtiella</taxon>
    </lineage>
</organism>
<keyword evidence="3" id="KW-0547">Nucleotide-binding</keyword>
<accession>A0AA42J2V6</accession>
<dbReference type="GO" id="GO:0005524">
    <property type="term" value="F:ATP binding"/>
    <property type="evidence" value="ECO:0007669"/>
    <property type="project" value="UniProtKB-KW"/>
</dbReference>
<dbReference type="InterPro" id="IPR003439">
    <property type="entry name" value="ABC_transporter-like_ATP-bd"/>
</dbReference>
<dbReference type="RefSeq" id="WP_053985396.1">
    <property type="nucleotide sequence ID" value="NZ_JAQIFT010000068.1"/>
</dbReference>
<reference evidence="6" key="1">
    <citation type="journal article" date="2023" name="Int. J. Syst. Evol. Microbiol.">
        <title>&lt;i&gt;Holtiella tumoricola&lt;/i&gt; gen. nov. sp. nov., isolated from a human clinical sample.</title>
        <authorList>
            <person name="Allen-Vercoe E."/>
            <person name="Daigneault M.C."/>
            <person name="Vancuren S.J."/>
            <person name="Cochrane K."/>
            <person name="O'Neal L.L."/>
            <person name="Sankaranarayanan K."/>
            <person name="Lawson P.A."/>
        </authorList>
    </citation>
    <scope>NUCLEOTIDE SEQUENCE</scope>
    <source>
        <strain evidence="6">CC70A</strain>
    </source>
</reference>
<evidence type="ECO:0000256" key="1">
    <source>
        <dbReference type="ARBA" id="ARBA00005417"/>
    </source>
</evidence>
<dbReference type="InterPro" id="IPR027417">
    <property type="entry name" value="P-loop_NTPase"/>
</dbReference>
<evidence type="ECO:0000256" key="3">
    <source>
        <dbReference type="ARBA" id="ARBA00022741"/>
    </source>
</evidence>
<evidence type="ECO:0000259" key="5">
    <source>
        <dbReference type="PROSITE" id="PS50893"/>
    </source>
</evidence>
<keyword evidence="2" id="KW-0813">Transport</keyword>
<evidence type="ECO:0000313" key="7">
    <source>
        <dbReference type="Proteomes" id="UP001169242"/>
    </source>
</evidence>
<gene>
    <name evidence="6" type="ORF">PBV87_19935</name>
</gene>
<evidence type="ECO:0000256" key="2">
    <source>
        <dbReference type="ARBA" id="ARBA00022448"/>
    </source>
</evidence>
<protein>
    <submittedName>
        <fullName evidence="6">ATP-binding cassette domain-containing protein</fullName>
    </submittedName>
</protein>
<dbReference type="PANTHER" id="PTHR43335:SF4">
    <property type="entry name" value="ABC TRANSPORTER, ATP-BINDING PROTEIN"/>
    <property type="match status" value="1"/>
</dbReference>
<dbReference type="SMART" id="SM00382">
    <property type="entry name" value="AAA"/>
    <property type="match status" value="1"/>
</dbReference>
<dbReference type="Pfam" id="PF00005">
    <property type="entry name" value="ABC_tran"/>
    <property type="match status" value="1"/>
</dbReference>
<dbReference type="Proteomes" id="UP001169242">
    <property type="component" value="Unassembled WGS sequence"/>
</dbReference>
<dbReference type="AlphaFoldDB" id="A0AA42J2V6"/>
<evidence type="ECO:0000313" key="6">
    <source>
        <dbReference type="EMBL" id="MDA3733745.1"/>
    </source>
</evidence>
<dbReference type="SUPFAM" id="SSF52540">
    <property type="entry name" value="P-loop containing nucleoside triphosphate hydrolases"/>
    <property type="match status" value="1"/>
</dbReference>